<dbReference type="EMBL" id="SDHX01000001">
    <property type="protein sequence ID" value="RXK55886.1"/>
    <property type="molecule type" value="Genomic_DNA"/>
</dbReference>
<feature type="transmembrane region" description="Helical" evidence="8">
    <location>
        <begin position="443"/>
        <end position="465"/>
    </location>
</feature>
<dbReference type="PROSITE" id="PS50283">
    <property type="entry name" value="NA_SOLUT_SYMP_3"/>
    <property type="match status" value="1"/>
</dbReference>
<evidence type="ECO:0000256" key="8">
    <source>
        <dbReference type="SAM" id="Phobius"/>
    </source>
</evidence>
<accession>A0A4Q1CAH0</accession>
<dbReference type="OrthoDB" id="9814523at2"/>
<protein>
    <submittedName>
        <fullName evidence="9">Sodium:proline symporter</fullName>
    </submittedName>
</protein>
<comment type="similarity">
    <text evidence="2 6">Belongs to the sodium:solute symporter (SSF) (TC 2.A.21) family.</text>
</comment>
<feature type="transmembrane region" description="Helical" evidence="8">
    <location>
        <begin position="471"/>
        <end position="492"/>
    </location>
</feature>
<comment type="caution">
    <text evidence="9">The sequence shown here is derived from an EMBL/GenBank/DDBJ whole genome shotgun (WGS) entry which is preliminary data.</text>
</comment>
<evidence type="ECO:0000256" key="2">
    <source>
        <dbReference type="ARBA" id="ARBA00006434"/>
    </source>
</evidence>
<dbReference type="PANTHER" id="PTHR11819:SF77">
    <property type="entry name" value="SODIUM_GLUCOSE COTRANSPORT PROTEIN"/>
    <property type="match status" value="1"/>
</dbReference>
<feature type="transmembrane region" description="Helical" evidence="8">
    <location>
        <begin position="396"/>
        <end position="422"/>
    </location>
</feature>
<feature type="transmembrane region" description="Helical" evidence="8">
    <location>
        <begin position="117"/>
        <end position="137"/>
    </location>
</feature>
<sequence length="651" mass="70657">MLPAASENLLLSIRVWTEMPPSAPRRPRSQAGIRPGPVALSRAGRRPGQGKYGVEARRAWPCFRRLPTPPAMPTLHWIDYAIIASYLIASLAIGLAMTRRAGRSTENYFLGGRSMPWWVGGISLAATSFASDTPLVVTEMVRDRGLQRLWWMFAGVFALVVAVYLFARLWRRLEIVTDAEFCELRYDGRAAAVLRVVRAFMSGVVANLITIAWVTLGMASIITVTMPVDKWTAVGLAMGITLVYTMCGGFFSAVLTDVLQFGVAVVAMLVLAILGVAQVGGMQAVLDAVRNAPGYGERTISLLPQFDHANLDLACFVILIALWWTDSGGYVTQRMSACRNERDAAKAMLFFALWQAIRPWLWAVVALVSIALFPVLTAPHTSTHAYPLVMNQVLGIGFRGLLITAFAAAFMSTITTQLNWGASYLVRDGYCRFLRPRAPESEIVLVSRIATVGLAVTGIALTPLLTTITQAWEFLALLTAGSGVIGVIRWFWWRINAWTELSALATGLVCAVGNVLLAWLAPTVAIFGLAWGEWRFELKLALFTAVVLGVSALVTALTRPVARERLAAFHTLARPGGWWGPVAGEAAPANRPDILTWRTVLDITGGVALCLGTTVGIGYSVLLKPVPAALAFSAAFVGALSVRAWFRRQPG</sequence>
<feature type="transmembrane region" description="Helical" evidence="8">
    <location>
        <begin position="628"/>
        <end position="646"/>
    </location>
</feature>
<organism evidence="9 10">
    <name type="scientific">Oleiharenicola lentus</name>
    <dbReference type="NCBI Taxonomy" id="2508720"/>
    <lineage>
        <taxon>Bacteria</taxon>
        <taxon>Pseudomonadati</taxon>
        <taxon>Verrucomicrobiota</taxon>
        <taxon>Opitutia</taxon>
        <taxon>Opitutales</taxon>
        <taxon>Opitutaceae</taxon>
        <taxon>Oleiharenicola</taxon>
    </lineage>
</organism>
<keyword evidence="4 8" id="KW-1133">Transmembrane helix</keyword>
<feature type="transmembrane region" description="Helical" evidence="8">
    <location>
        <begin position="231"/>
        <end position="254"/>
    </location>
</feature>
<dbReference type="InterPro" id="IPR038377">
    <property type="entry name" value="Na/Glc_symporter_sf"/>
</dbReference>
<keyword evidence="5 8" id="KW-0472">Membrane</keyword>
<evidence type="ECO:0000256" key="4">
    <source>
        <dbReference type="ARBA" id="ARBA00022989"/>
    </source>
</evidence>
<evidence type="ECO:0000256" key="1">
    <source>
        <dbReference type="ARBA" id="ARBA00004141"/>
    </source>
</evidence>
<feature type="transmembrane region" description="Helical" evidence="8">
    <location>
        <begin position="261"/>
        <end position="286"/>
    </location>
</feature>
<reference evidence="9 10" key="1">
    <citation type="submission" date="2019-01" db="EMBL/GenBank/DDBJ databases">
        <title>Lacunisphaera sp. strain TWA-58.</title>
        <authorList>
            <person name="Chen W.-M."/>
        </authorList>
    </citation>
    <scope>NUCLEOTIDE SEQUENCE [LARGE SCALE GENOMIC DNA]</scope>
    <source>
        <strain evidence="9 10">TWA-58</strain>
    </source>
</reference>
<dbReference type="PANTHER" id="PTHR11819">
    <property type="entry name" value="SOLUTE CARRIER FAMILY 5"/>
    <property type="match status" value="1"/>
</dbReference>
<proteinExistence type="inferred from homology"/>
<feature type="transmembrane region" description="Helical" evidence="8">
    <location>
        <begin position="600"/>
        <end position="622"/>
    </location>
</feature>
<dbReference type="Pfam" id="PF00474">
    <property type="entry name" value="SSF"/>
    <property type="match status" value="1"/>
</dbReference>
<gene>
    <name evidence="9" type="ORF">ESB00_08390</name>
</gene>
<keyword evidence="10" id="KW-1185">Reference proteome</keyword>
<dbReference type="GO" id="GO:0005412">
    <property type="term" value="F:D-glucose:sodium symporter activity"/>
    <property type="evidence" value="ECO:0007669"/>
    <property type="project" value="TreeGrafter"/>
</dbReference>
<comment type="subcellular location">
    <subcellularLocation>
        <location evidence="1">Membrane</location>
        <topology evidence="1">Multi-pass membrane protein</topology>
    </subcellularLocation>
</comment>
<dbReference type="AlphaFoldDB" id="A0A4Q1CAH0"/>
<feature type="region of interest" description="Disordered" evidence="7">
    <location>
        <begin position="20"/>
        <end position="50"/>
    </location>
</feature>
<evidence type="ECO:0000256" key="5">
    <source>
        <dbReference type="ARBA" id="ARBA00023136"/>
    </source>
</evidence>
<dbReference type="CDD" id="cd11477">
    <property type="entry name" value="SLC5sbd_u1"/>
    <property type="match status" value="1"/>
</dbReference>
<dbReference type="InterPro" id="IPR001734">
    <property type="entry name" value="Na/solute_symporter"/>
</dbReference>
<feature type="transmembrane region" description="Helical" evidence="8">
    <location>
        <begin position="77"/>
        <end position="96"/>
    </location>
</feature>
<dbReference type="Proteomes" id="UP000290218">
    <property type="component" value="Unassembled WGS sequence"/>
</dbReference>
<name>A0A4Q1CAH0_9BACT</name>
<dbReference type="GO" id="GO:0005886">
    <property type="term" value="C:plasma membrane"/>
    <property type="evidence" value="ECO:0007669"/>
    <property type="project" value="TreeGrafter"/>
</dbReference>
<feature type="transmembrane region" description="Helical" evidence="8">
    <location>
        <begin position="504"/>
        <end position="532"/>
    </location>
</feature>
<feature type="transmembrane region" description="Helical" evidence="8">
    <location>
        <begin position="306"/>
        <end position="326"/>
    </location>
</feature>
<feature type="transmembrane region" description="Helical" evidence="8">
    <location>
        <begin position="347"/>
        <end position="376"/>
    </location>
</feature>
<feature type="transmembrane region" description="Helical" evidence="8">
    <location>
        <begin position="538"/>
        <end position="557"/>
    </location>
</feature>
<feature type="transmembrane region" description="Helical" evidence="8">
    <location>
        <begin position="149"/>
        <end position="167"/>
    </location>
</feature>
<keyword evidence="3 8" id="KW-0812">Transmembrane</keyword>
<evidence type="ECO:0000256" key="3">
    <source>
        <dbReference type="ARBA" id="ARBA00022692"/>
    </source>
</evidence>
<dbReference type="Gene3D" id="1.20.1730.10">
    <property type="entry name" value="Sodium/glucose cotransporter"/>
    <property type="match status" value="1"/>
</dbReference>
<feature type="transmembrane region" description="Helical" evidence="8">
    <location>
        <begin position="204"/>
        <end position="225"/>
    </location>
</feature>
<evidence type="ECO:0000313" key="9">
    <source>
        <dbReference type="EMBL" id="RXK55886.1"/>
    </source>
</evidence>
<evidence type="ECO:0000313" key="10">
    <source>
        <dbReference type="Proteomes" id="UP000290218"/>
    </source>
</evidence>
<evidence type="ECO:0000256" key="6">
    <source>
        <dbReference type="RuleBase" id="RU362091"/>
    </source>
</evidence>
<evidence type="ECO:0000256" key="7">
    <source>
        <dbReference type="SAM" id="MobiDB-lite"/>
    </source>
</evidence>